<dbReference type="GeneID" id="25795410"/>
<proteinExistence type="predicted"/>
<accession>G9MTK9</accession>
<comment type="caution">
    <text evidence="2">The sequence shown here is derived from an EMBL/GenBank/DDBJ whole genome shotgun (WGS) entry which is preliminary data.</text>
</comment>
<feature type="compositionally biased region" description="Polar residues" evidence="1">
    <location>
        <begin position="475"/>
        <end position="492"/>
    </location>
</feature>
<dbReference type="VEuPathDB" id="FungiDB:TRIVIDRAFT_54187"/>
<dbReference type="RefSeq" id="XP_013956582.1">
    <property type="nucleotide sequence ID" value="XM_014101107.1"/>
</dbReference>
<evidence type="ECO:0000313" key="3">
    <source>
        <dbReference type="Proteomes" id="UP000007115"/>
    </source>
</evidence>
<evidence type="ECO:0000256" key="1">
    <source>
        <dbReference type="SAM" id="MobiDB-lite"/>
    </source>
</evidence>
<dbReference type="OrthoDB" id="5213862at2759"/>
<feature type="compositionally biased region" description="Basic and acidic residues" evidence="1">
    <location>
        <begin position="570"/>
        <end position="590"/>
    </location>
</feature>
<gene>
    <name evidence="2" type="ORF">TRIVIDRAFT_54187</name>
</gene>
<dbReference type="OMA" id="SSRCTNY"/>
<dbReference type="EMBL" id="ABDF02000006">
    <property type="protein sequence ID" value="EHK22360.1"/>
    <property type="molecule type" value="Genomic_DNA"/>
</dbReference>
<name>G9MTK9_HYPVG</name>
<evidence type="ECO:0000313" key="2">
    <source>
        <dbReference type="EMBL" id="EHK22360.1"/>
    </source>
</evidence>
<reference evidence="2 3" key="1">
    <citation type="journal article" date="2011" name="Genome Biol.">
        <title>Comparative genome sequence analysis underscores mycoparasitism as the ancestral life style of Trichoderma.</title>
        <authorList>
            <person name="Kubicek C.P."/>
            <person name="Herrera-Estrella A."/>
            <person name="Seidl-Seiboth V."/>
            <person name="Martinez D.A."/>
            <person name="Druzhinina I.S."/>
            <person name="Thon M."/>
            <person name="Zeilinger S."/>
            <person name="Casas-Flores S."/>
            <person name="Horwitz B.A."/>
            <person name="Mukherjee P.K."/>
            <person name="Mukherjee M."/>
            <person name="Kredics L."/>
            <person name="Alcaraz L.D."/>
            <person name="Aerts A."/>
            <person name="Antal Z."/>
            <person name="Atanasova L."/>
            <person name="Cervantes-Badillo M.G."/>
            <person name="Challacombe J."/>
            <person name="Chertkov O."/>
            <person name="McCluskey K."/>
            <person name="Coulpier F."/>
            <person name="Deshpande N."/>
            <person name="von Doehren H."/>
            <person name="Ebbole D.J."/>
            <person name="Esquivel-Naranjo E.U."/>
            <person name="Fekete E."/>
            <person name="Flipphi M."/>
            <person name="Glaser F."/>
            <person name="Gomez-Rodriguez E.Y."/>
            <person name="Gruber S."/>
            <person name="Han C."/>
            <person name="Henrissat B."/>
            <person name="Hermosa R."/>
            <person name="Hernandez-Onate M."/>
            <person name="Karaffa L."/>
            <person name="Kosti I."/>
            <person name="Le Crom S."/>
            <person name="Lindquist E."/>
            <person name="Lucas S."/>
            <person name="Luebeck M."/>
            <person name="Luebeck P.S."/>
            <person name="Margeot A."/>
            <person name="Metz B."/>
            <person name="Misra M."/>
            <person name="Nevalainen H."/>
            <person name="Omann M."/>
            <person name="Packer N."/>
            <person name="Perrone G."/>
            <person name="Uresti-Rivera E.E."/>
            <person name="Salamov A."/>
            <person name="Schmoll M."/>
            <person name="Seiboth B."/>
            <person name="Shapiro H."/>
            <person name="Sukno S."/>
            <person name="Tamayo-Ramos J.A."/>
            <person name="Tisch D."/>
            <person name="Wiest A."/>
            <person name="Wilkinson H.H."/>
            <person name="Zhang M."/>
            <person name="Coutinho P.M."/>
            <person name="Kenerley C.M."/>
            <person name="Monte E."/>
            <person name="Baker S.E."/>
            <person name="Grigoriev I.V."/>
        </authorList>
    </citation>
    <scope>NUCLEOTIDE SEQUENCE [LARGE SCALE GENOMIC DNA]</scope>
    <source>
        <strain evidence="3">Gv29-8 / FGSC 10586</strain>
    </source>
</reference>
<dbReference type="InParanoid" id="G9MTK9"/>
<dbReference type="HOGENOM" id="CLU_519765_0_0_1"/>
<dbReference type="Proteomes" id="UP000007115">
    <property type="component" value="Unassembled WGS sequence"/>
</dbReference>
<feature type="region of interest" description="Disordered" evidence="1">
    <location>
        <begin position="511"/>
        <end position="593"/>
    </location>
</feature>
<dbReference type="eggNOG" id="ENOG502RJ3U">
    <property type="taxonomic scope" value="Eukaryota"/>
</dbReference>
<dbReference type="AlphaFoldDB" id="G9MTK9"/>
<sequence length="602" mass="66420">MESIENRPSTCFEPSTSRERIFVKDKPSPLRIIKRSRKHTVYDENTPKGSCTAAYVDVSPTGSPPGALLRSVDGTLRIPRRRPKTVSEEKHGNDAATGAGRSSQRSSLDHRSVSRVEIDDITEQDSTHRIPSFFRYPTAKMKAFRRKRHSVISNLEDGDGDGNLSTCILTNECSGRRNSSSRASSRCTNYDPKGAYCSIDSSVLSTPSLREKSTYVLSPYIRVVSQTAGISTGQQHIWAAVEVSGRLFSPSDGPELEPQMTPYSDQDAHSRFGCLYNLTVDILPKPKSSLLQTTCLQQFPTTMFVGSSILLLVHVMCQSRTAFSSSSSSRQQKHIRQRSDELIEDLQLQLGDSLMTYMSIHVSYSHSAFPSKPASAGSVEISSLHTKLSTTAEATIKLHNELSPWSPHPILVKDRLLPLIKSHWGPRKASEAMQQMLKKRSTLTSEHTKALTEELDQDITQELPHHRYSPAIDPRQTSIQGTRQMNVKSRPSSHPLPVARVSYDWEAGMRGVSDGKVAGTGKSGKSGKGRKEGKEASLGDRWSATPGVLGSPTYNLASDMYGDRDEDGEDDKRNKGKDQKHGAAGDDGGKKNAGLWTWATWF</sequence>
<feature type="region of interest" description="Disordered" evidence="1">
    <location>
        <begin position="76"/>
        <end position="112"/>
    </location>
</feature>
<feature type="compositionally biased region" description="Basic and acidic residues" evidence="1">
    <location>
        <begin position="529"/>
        <end position="538"/>
    </location>
</feature>
<feature type="region of interest" description="Disordered" evidence="1">
    <location>
        <begin position="468"/>
        <end position="495"/>
    </location>
</feature>
<organism evidence="2 3">
    <name type="scientific">Hypocrea virens (strain Gv29-8 / FGSC 10586)</name>
    <name type="common">Gliocladium virens</name>
    <name type="synonym">Trichoderma virens</name>
    <dbReference type="NCBI Taxonomy" id="413071"/>
    <lineage>
        <taxon>Eukaryota</taxon>
        <taxon>Fungi</taxon>
        <taxon>Dikarya</taxon>
        <taxon>Ascomycota</taxon>
        <taxon>Pezizomycotina</taxon>
        <taxon>Sordariomycetes</taxon>
        <taxon>Hypocreomycetidae</taxon>
        <taxon>Hypocreales</taxon>
        <taxon>Hypocreaceae</taxon>
        <taxon>Trichoderma</taxon>
    </lineage>
</organism>
<keyword evidence="3" id="KW-1185">Reference proteome</keyword>
<protein>
    <submittedName>
        <fullName evidence="2">Uncharacterized protein</fullName>
    </submittedName>
</protein>